<protein>
    <recommendedName>
        <fullName evidence="3">Hemerythrin HHE cation binding domain-containing protein</fullName>
    </recommendedName>
</protein>
<name>A0A7X5Y0B5_9SPHN</name>
<dbReference type="Proteomes" id="UP000531251">
    <property type="component" value="Unassembled WGS sequence"/>
</dbReference>
<evidence type="ECO:0008006" key="3">
    <source>
        <dbReference type="Google" id="ProtNLM"/>
    </source>
</evidence>
<proteinExistence type="predicted"/>
<evidence type="ECO:0000313" key="2">
    <source>
        <dbReference type="Proteomes" id="UP000531251"/>
    </source>
</evidence>
<dbReference type="RefSeq" id="WP_125976309.1">
    <property type="nucleotide sequence ID" value="NZ_BAAADY010000018.1"/>
</dbReference>
<sequence>MPFQSLFAATQDLTEAAKALSQLDPRPTAAALNAARERLLDAMRVHTLTKDRLLLATLRESDDCAHQAMARRTTEQDLEWRQRTLDHCAAWTLRKILADPHGHRAAAQRLLRLCERRAAHQEQLLLPMAEEALQQRPLAA</sequence>
<dbReference type="AlphaFoldDB" id="A0A7X5Y0B5"/>
<organism evidence="1 2">
    <name type="scientific">Sphingomonas trueperi</name>
    <dbReference type="NCBI Taxonomy" id="53317"/>
    <lineage>
        <taxon>Bacteria</taxon>
        <taxon>Pseudomonadati</taxon>
        <taxon>Pseudomonadota</taxon>
        <taxon>Alphaproteobacteria</taxon>
        <taxon>Sphingomonadales</taxon>
        <taxon>Sphingomonadaceae</taxon>
        <taxon>Sphingomonas</taxon>
    </lineage>
</organism>
<comment type="caution">
    <text evidence="1">The sequence shown here is derived from an EMBL/GenBank/DDBJ whole genome shotgun (WGS) entry which is preliminary data.</text>
</comment>
<accession>A0A7X5Y0B5</accession>
<dbReference type="EMBL" id="JAATJB010000010">
    <property type="protein sequence ID" value="NJB98694.1"/>
    <property type="molecule type" value="Genomic_DNA"/>
</dbReference>
<reference evidence="1 2" key="1">
    <citation type="submission" date="2020-03" db="EMBL/GenBank/DDBJ databases">
        <title>Genomic Encyclopedia of Type Strains, Phase IV (KMG-IV): sequencing the most valuable type-strain genomes for metagenomic binning, comparative biology and taxonomic classification.</title>
        <authorList>
            <person name="Goeker M."/>
        </authorList>
    </citation>
    <scope>NUCLEOTIDE SEQUENCE [LARGE SCALE GENOMIC DNA]</scope>
    <source>
        <strain evidence="1 2">DSM 7225</strain>
    </source>
</reference>
<evidence type="ECO:0000313" key="1">
    <source>
        <dbReference type="EMBL" id="NJB98694.1"/>
    </source>
</evidence>
<gene>
    <name evidence="1" type="ORF">GGR89_003031</name>
</gene>
<keyword evidence="2" id="KW-1185">Reference proteome</keyword>